<gene>
    <name evidence="12" type="primary">yidC</name>
    <name evidence="12" type="ORF">JK634_01525</name>
</gene>
<keyword evidence="2" id="KW-0813">Transport</keyword>
<evidence type="ECO:0000313" key="12">
    <source>
        <dbReference type="EMBL" id="MBL4930489.1"/>
    </source>
</evidence>
<organism evidence="12 13">
    <name type="scientific">Clostridium paridis</name>
    <dbReference type="NCBI Taxonomy" id="2803863"/>
    <lineage>
        <taxon>Bacteria</taxon>
        <taxon>Bacillati</taxon>
        <taxon>Bacillota</taxon>
        <taxon>Clostridia</taxon>
        <taxon>Eubacteriales</taxon>
        <taxon>Clostridiaceae</taxon>
        <taxon>Clostridium</taxon>
    </lineage>
</organism>
<reference evidence="12" key="1">
    <citation type="submission" date="2021-01" db="EMBL/GenBank/DDBJ databases">
        <title>Genome public.</title>
        <authorList>
            <person name="Liu C."/>
            <person name="Sun Q."/>
        </authorList>
    </citation>
    <scope>NUCLEOTIDE SEQUENCE</scope>
    <source>
        <strain evidence="12">YIM B02565</strain>
    </source>
</reference>
<keyword evidence="7 10" id="KW-0472">Membrane</keyword>
<evidence type="ECO:0000256" key="3">
    <source>
        <dbReference type="ARBA" id="ARBA00022475"/>
    </source>
</evidence>
<dbReference type="Proteomes" id="UP000623681">
    <property type="component" value="Unassembled WGS sequence"/>
</dbReference>
<dbReference type="GO" id="GO:0051205">
    <property type="term" value="P:protein insertion into membrane"/>
    <property type="evidence" value="ECO:0007669"/>
    <property type="project" value="TreeGrafter"/>
</dbReference>
<dbReference type="GO" id="GO:0015031">
    <property type="term" value="P:protein transport"/>
    <property type="evidence" value="ECO:0007669"/>
    <property type="project" value="UniProtKB-KW"/>
</dbReference>
<dbReference type="PRINTS" id="PR00701">
    <property type="entry name" value="60KDINNERMP"/>
</dbReference>
<evidence type="ECO:0000256" key="10">
    <source>
        <dbReference type="SAM" id="Phobius"/>
    </source>
</evidence>
<keyword evidence="8" id="KW-0143">Chaperone</keyword>
<feature type="transmembrane region" description="Helical" evidence="10">
    <location>
        <begin position="20"/>
        <end position="39"/>
    </location>
</feature>
<dbReference type="GO" id="GO:0032977">
    <property type="term" value="F:membrane insertase activity"/>
    <property type="evidence" value="ECO:0007669"/>
    <property type="project" value="InterPro"/>
</dbReference>
<evidence type="ECO:0000256" key="6">
    <source>
        <dbReference type="ARBA" id="ARBA00022989"/>
    </source>
</evidence>
<proteinExistence type="inferred from homology"/>
<keyword evidence="13" id="KW-1185">Reference proteome</keyword>
<sequence>MYNIVEKLHDLIVNIGITDVGASYVLAVILFTLLVRLFLLPLNIKSTRSTAKMQEIQPEVKKLQAKHKNSPEKLNQEMMKLYKENNVSMTGGCLPMIIQMPILFALYWAFRQIHQVSGAGFLWIPNLALRDPYFILPVLAAGSTYLSTVFTTKVNAASVENSPMNMSTMNIGMSVMIGVSAINFESLLVIYWIVGSLIQMLQTYVIVVLPKKNKAKAA</sequence>
<dbReference type="InterPro" id="IPR001708">
    <property type="entry name" value="YidC/ALB3/OXA1/COX18"/>
</dbReference>
<dbReference type="Pfam" id="PF02096">
    <property type="entry name" value="60KD_IMP"/>
    <property type="match status" value="1"/>
</dbReference>
<evidence type="ECO:0000313" key="13">
    <source>
        <dbReference type="Proteomes" id="UP000623681"/>
    </source>
</evidence>
<dbReference type="EMBL" id="JAESWA010000010">
    <property type="protein sequence ID" value="MBL4930489.1"/>
    <property type="molecule type" value="Genomic_DNA"/>
</dbReference>
<feature type="transmembrane region" description="Helical" evidence="10">
    <location>
        <begin position="87"/>
        <end position="110"/>
    </location>
</feature>
<comment type="similarity">
    <text evidence="9">Belongs to the OXA1/ALB3/YidC family.</text>
</comment>
<evidence type="ECO:0000256" key="8">
    <source>
        <dbReference type="ARBA" id="ARBA00023186"/>
    </source>
</evidence>
<keyword evidence="5" id="KW-0653">Protein transport</keyword>
<evidence type="ECO:0000256" key="4">
    <source>
        <dbReference type="ARBA" id="ARBA00022692"/>
    </source>
</evidence>
<dbReference type="CDD" id="cd20070">
    <property type="entry name" value="5TM_YidC_Alb3"/>
    <property type="match status" value="1"/>
</dbReference>
<keyword evidence="6 10" id="KW-1133">Transmembrane helix</keyword>
<evidence type="ECO:0000256" key="2">
    <source>
        <dbReference type="ARBA" id="ARBA00022448"/>
    </source>
</evidence>
<protein>
    <submittedName>
        <fullName evidence="12">Membrane protein insertase YidC</fullName>
    </submittedName>
</protein>
<comment type="caution">
    <text evidence="12">The sequence shown here is derived from an EMBL/GenBank/DDBJ whole genome shotgun (WGS) entry which is preliminary data.</text>
</comment>
<dbReference type="GO" id="GO:0005886">
    <property type="term" value="C:plasma membrane"/>
    <property type="evidence" value="ECO:0007669"/>
    <property type="project" value="UniProtKB-SubCell"/>
</dbReference>
<evidence type="ECO:0000256" key="9">
    <source>
        <dbReference type="RuleBase" id="RU003945"/>
    </source>
</evidence>
<name>A0A937FAS0_9CLOT</name>
<comment type="subcellular location">
    <subcellularLocation>
        <location evidence="1">Cell membrane</location>
        <topology evidence="1">Multi-pass membrane protein</topology>
    </subcellularLocation>
    <subcellularLocation>
        <location evidence="9">Membrane</location>
        <topology evidence="9">Multi-pass membrane protein</topology>
    </subcellularLocation>
</comment>
<feature type="domain" description="Membrane insertase YidC/Oxa/ALB C-terminal" evidence="11">
    <location>
        <begin position="24"/>
        <end position="206"/>
    </location>
</feature>
<accession>A0A937FAS0</accession>
<feature type="transmembrane region" description="Helical" evidence="10">
    <location>
        <begin position="164"/>
        <end position="184"/>
    </location>
</feature>
<evidence type="ECO:0000256" key="7">
    <source>
        <dbReference type="ARBA" id="ARBA00023136"/>
    </source>
</evidence>
<evidence type="ECO:0000259" key="11">
    <source>
        <dbReference type="Pfam" id="PF02096"/>
    </source>
</evidence>
<dbReference type="PANTHER" id="PTHR12428:SF65">
    <property type="entry name" value="CYTOCHROME C OXIDASE ASSEMBLY PROTEIN COX18, MITOCHONDRIAL"/>
    <property type="match status" value="1"/>
</dbReference>
<dbReference type="InterPro" id="IPR028055">
    <property type="entry name" value="YidC/Oxa/ALB_C"/>
</dbReference>
<dbReference type="PANTHER" id="PTHR12428">
    <property type="entry name" value="OXA1"/>
    <property type="match status" value="1"/>
</dbReference>
<keyword evidence="3" id="KW-1003">Cell membrane</keyword>
<evidence type="ECO:0000256" key="1">
    <source>
        <dbReference type="ARBA" id="ARBA00004651"/>
    </source>
</evidence>
<feature type="transmembrane region" description="Helical" evidence="10">
    <location>
        <begin position="133"/>
        <end position="152"/>
    </location>
</feature>
<dbReference type="InterPro" id="IPR047196">
    <property type="entry name" value="YidC_ALB_C"/>
</dbReference>
<dbReference type="AlphaFoldDB" id="A0A937FAS0"/>
<dbReference type="NCBIfam" id="TIGR03592">
    <property type="entry name" value="yidC_oxa1_cterm"/>
    <property type="match status" value="1"/>
</dbReference>
<keyword evidence="4 9" id="KW-0812">Transmembrane</keyword>
<evidence type="ECO:0000256" key="5">
    <source>
        <dbReference type="ARBA" id="ARBA00022927"/>
    </source>
</evidence>